<keyword evidence="2" id="KW-1185">Reference proteome</keyword>
<accession>A0A5B7DL82</accession>
<reference evidence="1 2" key="1">
    <citation type="submission" date="2019-05" db="EMBL/GenBank/DDBJ databases">
        <title>Another draft genome of Portunus trituberculatus and its Hox gene families provides insights of decapod evolution.</title>
        <authorList>
            <person name="Jeong J.-H."/>
            <person name="Song I."/>
            <person name="Kim S."/>
            <person name="Choi T."/>
            <person name="Kim D."/>
            <person name="Ryu S."/>
            <person name="Kim W."/>
        </authorList>
    </citation>
    <scope>NUCLEOTIDE SEQUENCE [LARGE SCALE GENOMIC DNA]</scope>
    <source>
        <tissue evidence="1">Muscle</tissue>
    </source>
</reference>
<comment type="caution">
    <text evidence="1">The sequence shown here is derived from an EMBL/GenBank/DDBJ whole genome shotgun (WGS) entry which is preliminary data.</text>
</comment>
<proteinExistence type="predicted"/>
<gene>
    <name evidence="1" type="ORF">E2C01_014830</name>
</gene>
<protein>
    <submittedName>
        <fullName evidence="1">Uncharacterized protein</fullName>
    </submittedName>
</protein>
<dbReference type="AlphaFoldDB" id="A0A5B7DL82"/>
<dbReference type="Proteomes" id="UP000324222">
    <property type="component" value="Unassembled WGS sequence"/>
</dbReference>
<name>A0A5B7DL82_PORTR</name>
<sequence length="228" mass="24987">MASKQTLQVSSRLKVDCCVYLPGNGRKCMGALFTRPVTRSAHPQAAVNPFNRQGHPNRTNYFRGAQATLLTPEAKCHARDREWPRKENAILRAGREGVGTGMIAARGVSRCTQATQDSHASQYSPGLHDNTRFEAKGWTRPPPYHYACIVILGECQGHPRQRSLPKPAVNQVDAVVASLPPSRWLAASLAPCHVPNKGRQHTTSSSYALPRSELPFGTWATVNTTTLP</sequence>
<evidence type="ECO:0000313" key="1">
    <source>
        <dbReference type="EMBL" id="MPC21829.1"/>
    </source>
</evidence>
<evidence type="ECO:0000313" key="2">
    <source>
        <dbReference type="Proteomes" id="UP000324222"/>
    </source>
</evidence>
<dbReference type="EMBL" id="VSRR010001022">
    <property type="protein sequence ID" value="MPC21829.1"/>
    <property type="molecule type" value="Genomic_DNA"/>
</dbReference>
<organism evidence="1 2">
    <name type="scientific">Portunus trituberculatus</name>
    <name type="common">Swimming crab</name>
    <name type="synonym">Neptunus trituberculatus</name>
    <dbReference type="NCBI Taxonomy" id="210409"/>
    <lineage>
        <taxon>Eukaryota</taxon>
        <taxon>Metazoa</taxon>
        <taxon>Ecdysozoa</taxon>
        <taxon>Arthropoda</taxon>
        <taxon>Crustacea</taxon>
        <taxon>Multicrustacea</taxon>
        <taxon>Malacostraca</taxon>
        <taxon>Eumalacostraca</taxon>
        <taxon>Eucarida</taxon>
        <taxon>Decapoda</taxon>
        <taxon>Pleocyemata</taxon>
        <taxon>Brachyura</taxon>
        <taxon>Eubrachyura</taxon>
        <taxon>Portunoidea</taxon>
        <taxon>Portunidae</taxon>
        <taxon>Portuninae</taxon>
        <taxon>Portunus</taxon>
    </lineage>
</organism>